<name>A0ABR4BKU3_9LECA</name>
<evidence type="ECO:0000313" key="2">
    <source>
        <dbReference type="Proteomes" id="UP001590951"/>
    </source>
</evidence>
<keyword evidence="2" id="KW-1185">Reference proteome</keyword>
<accession>A0ABR4BKU3</accession>
<dbReference type="Proteomes" id="UP001590951">
    <property type="component" value="Unassembled WGS sequence"/>
</dbReference>
<comment type="caution">
    <text evidence="1">The sequence shown here is derived from an EMBL/GenBank/DDBJ whole genome shotgun (WGS) entry which is preliminary data.</text>
</comment>
<dbReference type="EMBL" id="JBHFEH010000002">
    <property type="protein sequence ID" value="KAL2058308.1"/>
    <property type="molecule type" value="Genomic_DNA"/>
</dbReference>
<protein>
    <submittedName>
        <fullName evidence="1">Uncharacterized protein</fullName>
    </submittedName>
</protein>
<sequence length="306" mass="35100">MLCLWLLCKDALFKTPRRPSPILKEWDGADLFTQHTEAIPGRPFLEALNAKDQMPILAHELLTLTAGLGQERKSKLSRLFLLCLASEPTDRSSDSVELLELLSQARLTPLPITDIGQGEVYLPPPFQIAKSFTSLMDRVRKHIFCCLKLQATSYRCKACHDSAAFQVALCYKVGFGISSSEDQVRYWLGDERTLEDLERELEIVRNADWSHTDTITKLLDEGYYIQMDYSGEYQRAGILEASVAEYVREMRDMERVLGRLHPVIRRLNQSWRDVIFRKTKLSVPRSCVGRSKCSWKMILSMATKTF</sequence>
<reference evidence="1 2" key="1">
    <citation type="submission" date="2024-09" db="EMBL/GenBank/DDBJ databases">
        <title>Rethinking Asexuality: The Enigmatic Case of Functional Sexual Genes in Lepraria (Stereocaulaceae).</title>
        <authorList>
            <person name="Doellman M."/>
            <person name="Sun Y."/>
            <person name="Barcenas-Pena A."/>
            <person name="Lumbsch H.T."/>
            <person name="Grewe F."/>
        </authorList>
    </citation>
    <scope>NUCLEOTIDE SEQUENCE [LARGE SCALE GENOMIC DNA]</scope>
    <source>
        <strain evidence="1 2">Grewe 0041</strain>
    </source>
</reference>
<organism evidence="1 2">
    <name type="scientific">Lepraria finkii</name>
    <dbReference type="NCBI Taxonomy" id="1340010"/>
    <lineage>
        <taxon>Eukaryota</taxon>
        <taxon>Fungi</taxon>
        <taxon>Dikarya</taxon>
        <taxon>Ascomycota</taxon>
        <taxon>Pezizomycotina</taxon>
        <taxon>Lecanoromycetes</taxon>
        <taxon>OSLEUM clade</taxon>
        <taxon>Lecanoromycetidae</taxon>
        <taxon>Lecanorales</taxon>
        <taxon>Lecanorineae</taxon>
        <taxon>Stereocaulaceae</taxon>
        <taxon>Lepraria</taxon>
    </lineage>
</organism>
<gene>
    <name evidence="1" type="ORF">ABVK25_001034</name>
</gene>
<proteinExistence type="predicted"/>
<evidence type="ECO:0000313" key="1">
    <source>
        <dbReference type="EMBL" id="KAL2058308.1"/>
    </source>
</evidence>